<proteinExistence type="predicted"/>
<reference evidence="5 6" key="1">
    <citation type="submission" date="2016-06" db="EMBL/GenBank/DDBJ databases">
        <title>Genome sequence of Porphyrobacter dokdonensis DSW-74.</title>
        <authorList>
            <person name="Kim J.F."/>
            <person name="Song J.Y."/>
        </authorList>
    </citation>
    <scope>NUCLEOTIDE SEQUENCE [LARGE SCALE GENOMIC DNA]</scope>
    <source>
        <strain evidence="5 6">DSW-74</strain>
    </source>
</reference>
<name>A0A1A7BEB6_9SPHN</name>
<keyword evidence="3" id="KW-0804">Transcription</keyword>
<protein>
    <submittedName>
        <fullName evidence="5">ECF sigma factor family protein</fullName>
    </submittedName>
</protein>
<dbReference type="InterPro" id="IPR013324">
    <property type="entry name" value="RNA_pol_sigma_r3/r4-like"/>
</dbReference>
<evidence type="ECO:0000256" key="2">
    <source>
        <dbReference type="ARBA" id="ARBA00023082"/>
    </source>
</evidence>
<dbReference type="RefSeq" id="WP_084440033.1">
    <property type="nucleotide sequence ID" value="NZ_LZYB01000004.1"/>
</dbReference>
<evidence type="ECO:0000313" key="6">
    <source>
        <dbReference type="Proteomes" id="UP000092484"/>
    </source>
</evidence>
<dbReference type="InterPro" id="IPR014284">
    <property type="entry name" value="RNA_pol_sigma-70_dom"/>
</dbReference>
<dbReference type="Proteomes" id="UP000092484">
    <property type="component" value="Unassembled WGS sequence"/>
</dbReference>
<dbReference type="STRING" id="1300349.I603_2037"/>
<gene>
    <name evidence="5" type="ORF">I603_2037</name>
</gene>
<evidence type="ECO:0000259" key="4">
    <source>
        <dbReference type="Pfam" id="PF07638"/>
    </source>
</evidence>
<dbReference type="NCBIfam" id="TIGR02999">
    <property type="entry name" value="Sig-70_X6"/>
    <property type="match status" value="1"/>
</dbReference>
<feature type="domain" description="RNA polymerase sigma-70 ECF-like HTH" evidence="4">
    <location>
        <begin position="33"/>
        <end position="198"/>
    </location>
</feature>
<organism evidence="5 6">
    <name type="scientific">Erythrobacter dokdonensis DSW-74</name>
    <dbReference type="NCBI Taxonomy" id="1300349"/>
    <lineage>
        <taxon>Bacteria</taxon>
        <taxon>Pseudomonadati</taxon>
        <taxon>Pseudomonadota</taxon>
        <taxon>Alphaproteobacteria</taxon>
        <taxon>Sphingomonadales</taxon>
        <taxon>Erythrobacteraceae</taxon>
        <taxon>Erythrobacter/Porphyrobacter group</taxon>
        <taxon>Erythrobacter</taxon>
    </lineage>
</organism>
<dbReference type="NCBIfam" id="TIGR02937">
    <property type="entry name" value="sigma70-ECF"/>
    <property type="match status" value="1"/>
</dbReference>
<sequence>MLLDMRSADIRGSQAWEGEDFAGSIAYAPDERERAEALISEHYDTLIGIARAKRRRNGLSDTVSTVDLLHEAYVRIGGQTLFDDGAHFIRAVNLAMRHVIIDHARRKLADKRGGGERDVTLDERSPVLPEFSETPEELVGIAQLLRALEACNPRWLKVVDARYFGGMTEDETASVLGVSARTIRRDWTEARQWLARQMGLAAA</sequence>
<dbReference type="EMBL" id="LZYB01000004">
    <property type="protein sequence ID" value="OBV10824.1"/>
    <property type="molecule type" value="Genomic_DNA"/>
</dbReference>
<dbReference type="Pfam" id="PF07638">
    <property type="entry name" value="Sigma70_ECF"/>
    <property type="match status" value="1"/>
</dbReference>
<dbReference type="GO" id="GO:0006352">
    <property type="term" value="P:DNA-templated transcription initiation"/>
    <property type="evidence" value="ECO:0007669"/>
    <property type="project" value="InterPro"/>
</dbReference>
<keyword evidence="2" id="KW-0731">Sigma factor</keyword>
<dbReference type="PATRIC" id="fig|1300349.4.peg.2029"/>
<evidence type="ECO:0000256" key="3">
    <source>
        <dbReference type="ARBA" id="ARBA00023163"/>
    </source>
</evidence>
<dbReference type="InterPro" id="IPR036388">
    <property type="entry name" value="WH-like_DNA-bd_sf"/>
</dbReference>
<evidence type="ECO:0000256" key="1">
    <source>
        <dbReference type="ARBA" id="ARBA00023015"/>
    </source>
</evidence>
<keyword evidence="6" id="KW-1185">Reference proteome</keyword>
<dbReference type="Gene3D" id="1.10.10.10">
    <property type="entry name" value="Winged helix-like DNA-binding domain superfamily/Winged helix DNA-binding domain"/>
    <property type="match status" value="1"/>
</dbReference>
<accession>A0A1A7BEB6</accession>
<comment type="caution">
    <text evidence="5">The sequence shown here is derived from an EMBL/GenBank/DDBJ whole genome shotgun (WGS) entry which is preliminary data.</text>
</comment>
<dbReference type="PANTHER" id="PTHR43133">
    <property type="entry name" value="RNA POLYMERASE ECF-TYPE SIGMA FACTO"/>
    <property type="match status" value="1"/>
</dbReference>
<keyword evidence="1" id="KW-0805">Transcription regulation</keyword>
<dbReference type="SUPFAM" id="SSF88659">
    <property type="entry name" value="Sigma3 and sigma4 domains of RNA polymerase sigma factors"/>
    <property type="match status" value="1"/>
</dbReference>
<dbReference type="InterPro" id="IPR011517">
    <property type="entry name" value="RNA_pol_sigma70_ECF-like"/>
</dbReference>
<evidence type="ECO:0000313" key="5">
    <source>
        <dbReference type="EMBL" id="OBV10824.1"/>
    </source>
</evidence>
<dbReference type="InterPro" id="IPR053812">
    <property type="entry name" value="HTH_Sigma70_ECF-like"/>
</dbReference>
<dbReference type="GO" id="GO:0016987">
    <property type="term" value="F:sigma factor activity"/>
    <property type="evidence" value="ECO:0007669"/>
    <property type="project" value="UniProtKB-KW"/>
</dbReference>
<dbReference type="PANTHER" id="PTHR43133:SF39">
    <property type="entry name" value="SIMILAR TO RNA POLYMERASE SIGMA-E FACTOR"/>
    <property type="match status" value="1"/>
</dbReference>
<dbReference type="AlphaFoldDB" id="A0A1A7BEB6"/>
<dbReference type="InterPro" id="IPR039425">
    <property type="entry name" value="RNA_pol_sigma-70-like"/>
</dbReference>